<dbReference type="Pfam" id="PF17172">
    <property type="entry name" value="GST_N_4"/>
    <property type="match status" value="1"/>
</dbReference>
<organism evidence="4 5">
    <name type="scientific">Podospora fimiseda</name>
    <dbReference type="NCBI Taxonomy" id="252190"/>
    <lineage>
        <taxon>Eukaryota</taxon>
        <taxon>Fungi</taxon>
        <taxon>Dikarya</taxon>
        <taxon>Ascomycota</taxon>
        <taxon>Pezizomycotina</taxon>
        <taxon>Sordariomycetes</taxon>
        <taxon>Sordariomycetidae</taxon>
        <taxon>Sordariales</taxon>
        <taxon>Podosporaceae</taxon>
        <taxon>Podospora</taxon>
    </lineage>
</organism>
<name>A0AAN6YLN4_9PEZI</name>
<sequence length="254" mass="28653">MSPQIPKFTIHRGLPPTPNYVWSVFVNKLELRFRLDKIPYTLGSGTPRQAPRGKIPYISTDNSSDLLGDTTLITQHYIKLNILTDLNSSLTPSQKTQDLAIRSLLEDKLSFYLARERWIDNYYTMRDGVLGGIPFPLRVIVGNLVCKNVSKALWGQGIGRFTDEEAKKMRREIWEGLSGLLGSVRKDKGVFWVLGGEGPTEADATVFGFIVGGLVCDAGPETQKMVRGLPVLVEYARRIHDEYFGEYELWKEKA</sequence>
<evidence type="ECO:0000313" key="5">
    <source>
        <dbReference type="Proteomes" id="UP001301958"/>
    </source>
</evidence>
<proteinExistence type="inferred from homology"/>
<comment type="similarity">
    <text evidence="1">Belongs to the FAX family.</text>
</comment>
<dbReference type="InterPro" id="IPR050931">
    <property type="entry name" value="Mito_Protein_Transport_Metaxin"/>
</dbReference>
<dbReference type="GO" id="GO:0005737">
    <property type="term" value="C:cytoplasm"/>
    <property type="evidence" value="ECO:0007669"/>
    <property type="project" value="TreeGrafter"/>
</dbReference>
<accession>A0AAN6YLN4</accession>
<gene>
    <name evidence="4" type="ORF">QBC38DRAFT_493739</name>
</gene>
<evidence type="ECO:0000256" key="1">
    <source>
        <dbReference type="ARBA" id="ARBA00006475"/>
    </source>
</evidence>
<dbReference type="InterPro" id="IPR012336">
    <property type="entry name" value="Thioredoxin-like_fold"/>
</dbReference>
<dbReference type="PANTHER" id="PTHR12289">
    <property type="entry name" value="METAXIN RELATED"/>
    <property type="match status" value="1"/>
</dbReference>
<dbReference type="CDD" id="cd03193">
    <property type="entry name" value="GST_C_Metaxin"/>
    <property type="match status" value="1"/>
</dbReference>
<reference evidence="4" key="1">
    <citation type="journal article" date="2023" name="Mol. Phylogenet. Evol.">
        <title>Genome-scale phylogeny and comparative genomics of the fungal order Sordariales.</title>
        <authorList>
            <person name="Hensen N."/>
            <person name="Bonometti L."/>
            <person name="Westerberg I."/>
            <person name="Brannstrom I.O."/>
            <person name="Guillou S."/>
            <person name="Cros-Aarteil S."/>
            <person name="Calhoun S."/>
            <person name="Haridas S."/>
            <person name="Kuo A."/>
            <person name="Mondo S."/>
            <person name="Pangilinan J."/>
            <person name="Riley R."/>
            <person name="LaButti K."/>
            <person name="Andreopoulos B."/>
            <person name="Lipzen A."/>
            <person name="Chen C."/>
            <person name="Yan M."/>
            <person name="Daum C."/>
            <person name="Ng V."/>
            <person name="Clum A."/>
            <person name="Steindorff A."/>
            <person name="Ohm R.A."/>
            <person name="Martin F."/>
            <person name="Silar P."/>
            <person name="Natvig D.O."/>
            <person name="Lalanne C."/>
            <person name="Gautier V."/>
            <person name="Ament-Velasquez S.L."/>
            <person name="Kruys A."/>
            <person name="Hutchinson M.I."/>
            <person name="Powell A.J."/>
            <person name="Barry K."/>
            <person name="Miller A.N."/>
            <person name="Grigoriev I.V."/>
            <person name="Debuchy R."/>
            <person name="Gladieux P."/>
            <person name="Hiltunen Thoren M."/>
            <person name="Johannesson H."/>
        </authorList>
    </citation>
    <scope>NUCLEOTIDE SEQUENCE</scope>
    <source>
        <strain evidence="4">CBS 990.96</strain>
    </source>
</reference>
<dbReference type="PANTHER" id="PTHR12289:SF41">
    <property type="entry name" value="FAILED AXON CONNECTIONS-RELATED"/>
    <property type="match status" value="1"/>
</dbReference>
<dbReference type="Proteomes" id="UP001301958">
    <property type="component" value="Unassembled WGS sequence"/>
</dbReference>
<feature type="domain" description="Thioredoxin-like fold" evidence="3">
    <location>
        <begin position="25"/>
        <end position="121"/>
    </location>
</feature>
<dbReference type="SFLD" id="SFLDS00019">
    <property type="entry name" value="Glutathione_Transferase_(cytos"/>
    <property type="match status" value="1"/>
</dbReference>
<protein>
    <recommendedName>
        <fullName evidence="3">Thioredoxin-like fold domain-containing protein</fullName>
    </recommendedName>
</protein>
<comment type="caution">
    <text evidence="4">The sequence shown here is derived from an EMBL/GenBank/DDBJ whole genome shotgun (WGS) entry which is preliminary data.</text>
</comment>
<evidence type="ECO:0000256" key="2">
    <source>
        <dbReference type="ARBA" id="ARBA00007409"/>
    </source>
</evidence>
<keyword evidence="5" id="KW-1185">Reference proteome</keyword>
<dbReference type="InterPro" id="IPR040079">
    <property type="entry name" value="Glutathione_S-Trfase"/>
</dbReference>
<dbReference type="InterPro" id="IPR026928">
    <property type="entry name" value="FAX/IsoI-like"/>
</dbReference>
<reference evidence="4" key="2">
    <citation type="submission" date="2023-05" db="EMBL/GenBank/DDBJ databases">
        <authorList>
            <consortium name="Lawrence Berkeley National Laboratory"/>
            <person name="Steindorff A."/>
            <person name="Hensen N."/>
            <person name="Bonometti L."/>
            <person name="Westerberg I."/>
            <person name="Brannstrom I.O."/>
            <person name="Guillou S."/>
            <person name="Cros-Aarteil S."/>
            <person name="Calhoun S."/>
            <person name="Haridas S."/>
            <person name="Kuo A."/>
            <person name="Mondo S."/>
            <person name="Pangilinan J."/>
            <person name="Riley R."/>
            <person name="Labutti K."/>
            <person name="Andreopoulos B."/>
            <person name="Lipzen A."/>
            <person name="Chen C."/>
            <person name="Yanf M."/>
            <person name="Daum C."/>
            <person name="Ng V."/>
            <person name="Clum A."/>
            <person name="Ohm R."/>
            <person name="Martin F."/>
            <person name="Silar P."/>
            <person name="Natvig D."/>
            <person name="Lalanne C."/>
            <person name="Gautier V."/>
            <person name="Ament-Velasquez S.L."/>
            <person name="Kruys A."/>
            <person name="Hutchinson M.I."/>
            <person name="Powell A.J."/>
            <person name="Barry K."/>
            <person name="Miller A.N."/>
            <person name="Grigoriev I.V."/>
            <person name="Debuchy R."/>
            <person name="Gladieux P."/>
            <person name="Thoren M.H."/>
            <person name="Johannesson H."/>
        </authorList>
    </citation>
    <scope>NUCLEOTIDE SEQUENCE</scope>
    <source>
        <strain evidence="4">CBS 990.96</strain>
    </source>
</reference>
<dbReference type="SFLD" id="SFLDG01180">
    <property type="entry name" value="SUF1"/>
    <property type="match status" value="1"/>
</dbReference>
<evidence type="ECO:0000313" key="4">
    <source>
        <dbReference type="EMBL" id="KAK4220663.1"/>
    </source>
</evidence>
<dbReference type="AlphaFoldDB" id="A0AAN6YLN4"/>
<evidence type="ECO:0000259" key="3">
    <source>
        <dbReference type="Pfam" id="PF17172"/>
    </source>
</evidence>
<comment type="similarity">
    <text evidence="2">Belongs to the GST superfamily.</text>
</comment>
<dbReference type="EMBL" id="MU865672">
    <property type="protein sequence ID" value="KAK4220663.1"/>
    <property type="molecule type" value="Genomic_DNA"/>
</dbReference>
<dbReference type="SFLD" id="SFLDG01200">
    <property type="entry name" value="SUF1.1"/>
    <property type="match status" value="1"/>
</dbReference>